<proteinExistence type="predicted"/>
<name>A0A833PDG4_ACIBZ</name>
<feature type="domain" description="DUF4377" evidence="1">
    <location>
        <begin position="51"/>
        <end position="133"/>
    </location>
</feature>
<sequence>MNYKLSSVLLLPLLMIACTKQPQTESKAPVETQIAQEHSTTTQPTIIFLEIAPDTKPCEGVAPQICLLVRELTINAAGEKTYLEKQPSYFYDSIDGFTHDPKSTQIIKVKRSEILHPAADQSQYQYALDSIIETTAQR</sequence>
<gene>
    <name evidence="2" type="ORF">GAK29_03303</name>
</gene>
<evidence type="ECO:0000313" key="2">
    <source>
        <dbReference type="EMBL" id="KAF1021912.1"/>
    </source>
</evidence>
<dbReference type="EMBL" id="WNDP01000100">
    <property type="protein sequence ID" value="KAF1021912.1"/>
    <property type="molecule type" value="Genomic_DNA"/>
</dbReference>
<dbReference type="Proteomes" id="UP000490535">
    <property type="component" value="Unassembled WGS sequence"/>
</dbReference>
<organism evidence="2 3">
    <name type="scientific">Acinetobacter bereziniae</name>
    <name type="common">Acinetobacter genomosp. 10</name>
    <dbReference type="NCBI Taxonomy" id="106648"/>
    <lineage>
        <taxon>Bacteria</taxon>
        <taxon>Pseudomonadati</taxon>
        <taxon>Pseudomonadota</taxon>
        <taxon>Gammaproteobacteria</taxon>
        <taxon>Moraxellales</taxon>
        <taxon>Moraxellaceae</taxon>
        <taxon>Acinetobacter</taxon>
    </lineage>
</organism>
<protein>
    <recommendedName>
        <fullName evidence="1">DUF4377 domain-containing protein</fullName>
    </recommendedName>
</protein>
<dbReference type="Pfam" id="PF14302">
    <property type="entry name" value="DUF4377"/>
    <property type="match status" value="1"/>
</dbReference>
<reference evidence="3" key="1">
    <citation type="journal article" date="2020" name="MBio">
        <title>Horizontal gene transfer to a defensive symbiont with a reduced genome amongst a multipartite beetle microbiome.</title>
        <authorList>
            <person name="Waterworth S.C."/>
            <person name="Florez L.V."/>
            <person name="Rees E.R."/>
            <person name="Hertweck C."/>
            <person name="Kaltenpoth M."/>
            <person name="Kwan J.C."/>
        </authorList>
    </citation>
    <scope>NUCLEOTIDE SEQUENCE [LARGE SCALE GENOMIC DNA]</scope>
</reference>
<comment type="caution">
    <text evidence="2">The sequence shown here is derived from an EMBL/GenBank/DDBJ whole genome shotgun (WGS) entry which is preliminary data.</text>
</comment>
<dbReference type="AlphaFoldDB" id="A0A833PDG4"/>
<dbReference type="PROSITE" id="PS51257">
    <property type="entry name" value="PROKAR_LIPOPROTEIN"/>
    <property type="match status" value="1"/>
</dbReference>
<dbReference type="InterPro" id="IPR025485">
    <property type="entry name" value="DUF4377"/>
</dbReference>
<evidence type="ECO:0000259" key="1">
    <source>
        <dbReference type="Pfam" id="PF14302"/>
    </source>
</evidence>
<accession>A0A833PDG4</accession>
<evidence type="ECO:0000313" key="3">
    <source>
        <dbReference type="Proteomes" id="UP000490535"/>
    </source>
</evidence>